<dbReference type="InterPro" id="IPR036864">
    <property type="entry name" value="Zn2-C6_fun-type_DNA-bd_sf"/>
</dbReference>
<dbReference type="Pfam" id="PF00172">
    <property type="entry name" value="Zn_clus"/>
    <property type="match status" value="1"/>
</dbReference>
<keyword evidence="1" id="KW-0539">Nucleus</keyword>
<dbReference type="PROSITE" id="PS00463">
    <property type="entry name" value="ZN2_CY6_FUNGAL_1"/>
    <property type="match status" value="1"/>
</dbReference>
<dbReference type="InterPro" id="IPR021858">
    <property type="entry name" value="Fun_TF"/>
</dbReference>
<dbReference type="PANTHER" id="PTHR37540">
    <property type="entry name" value="TRANSCRIPTION FACTOR (ACR-2), PUTATIVE-RELATED-RELATED"/>
    <property type="match status" value="1"/>
</dbReference>
<keyword evidence="4" id="KW-1185">Reference proteome</keyword>
<dbReference type="OrthoDB" id="415825at2759"/>
<proteinExistence type="predicted"/>
<sequence length="559" mass="63760">MLQNHEATEGRKTSNTACTECRRRKQKCDQKQPCKHCARRYPPPKCIYPNENQFTPPRAECPEPNQIKILIISRTNTTVEYMNLENYRSLLIHHRYDLSTGSTDDNTFTAESNTFPVVPVDTFNSAYQWLLRSMVTNLNTLKSSDTTSSDFGSTETDAFDSQLLEQCSQYLESGGTPNTFSMEVVEPLHYLPIDSTIHTGHLFQVFVKIIIKYVVSMDGNPTPNYYNDHWIRLQLQSPLLCTMAMGLAACYQAEFQKMPANRSPVALAIKHKSIQMLNEMLRDKEQSTCDEALAAVVYFVTSEWYWGTNESLKAHFRGLTDMVRLRGGVDAVINFFVRQMIILCDYNIACSSECEPAFYRRIPEPSIYDISLSSPLLSSKETFLAQADTLFINKETAVILDNMQFLFKSVIKLSDAKYTTQDEIKLIATATWIRDGILAIPLQTDIKLPSAANFIHQSCRIAALIYCKSLIEHIPLSQACELKDFQALWKCMWRVTLTEWKRTPGIFLWVILSANQAAQNKPYGRLLKSMFKGSSFYISLVDWPVINVKCRKVKQAITA</sequence>
<dbReference type="GO" id="GO:0000981">
    <property type="term" value="F:DNA-binding transcription factor activity, RNA polymerase II-specific"/>
    <property type="evidence" value="ECO:0007669"/>
    <property type="project" value="InterPro"/>
</dbReference>
<dbReference type="SUPFAM" id="SSF57701">
    <property type="entry name" value="Zn2/Cys6 DNA-binding domain"/>
    <property type="match status" value="1"/>
</dbReference>
<dbReference type="Gene3D" id="4.10.240.10">
    <property type="entry name" value="Zn(2)-C6 fungal-type DNA-binding domain"/>
    <property type="match status" value="1"/>
</dbReference>
<dbReference type="EMBL" id="JAAMPI010001414">
    <property type="protein sequence ID" value="KAF4625310.1"/>
    <property type="molecule type" value="Genomic_DNA"/>
</dbReference>
<dbReference type="InterPro" id="IPR001138">
    <property type="entry name" value="Zn2Cys6_DnaBD"/>
</dbReference>
<comment type="caution">
    <text evidence="3">The sequence shown here is derived from an EMBL/GenBank/DDBJ whole genome shotgun (WGS) entry which is preliminary data.</text>
</comment>
<organism evidence="3 4">
    <name type="scientific">Cudoniella acicularis</name>
    <dbReference type="NCBI Taxonomy" id="354080"/>
    <lineage>
        <taxon>Eukaryota</taxon>
        <taxon>Fungi</taxon>
        <taxon>Dikarya</taxon>
        <taxon>Ascomycota</taxon>
        <taxon>Pezizomycotina</taxon>
        <taxon>Leotiomycetes</taxon>
        <taxon>Helotiales</taxon>
        <taxon>Tricladiaceae</taxon>
        <taxon>Cudoniella</taxon>
    </lineage>
</organism>
<dbReference type="Proteomes" id="UP000566819">
    <property type="component" value="Unassembled WGS sequence"/>
</dbReference>
<dbReference type="Pfam" id="PF11951">
    <property type="entry name" value="Fungal_trans_2"/>
    <property type="match status" value="1"/>
</dbReference>
<accession>A0A8H4R8C1</accession>
<dbReference type="SMART" id="SM00066">
    <property type="entry name" value="GAL4"/>
    <property type="match status" value="1"/>
</dbReference>
<name>A0A8H4R8C1_9HELO</name>
<evidence type="ECO:0000313" key="4">
    <source>
        <dbReference type="Proteomes" id="UP000566819"/>
    </source>
</evidence>
<dbReference type="PANTHER" id="PTHR37540:SF9">
    <property type="entry name" value="ZN(2)-C6 FUNGAL-TYPE DOMAIN-CONTAINING PROTEIN"/>
    <property type="match status" value="1"/>
</dbReference>
<dbReference type="PROSITE" id="PS50048">
    <property type="entry name" value="ZN2_CY6_FUNGAL_2"/>
    <property type="match status" value="1"/>
</dbReference>
<dbReference type="GO" id="GO:0008270">
    <property type="term" value="F:zinc ion binding"/>
    <property type="evidence" value="ECO:0007669"/>
    <property type="project" value="InterPro"/>
</dbReference>
<gene>
    <name evidence="3" type="ORF">G7Y89_g12856</name>
</gene>
<evidence type="ECO:0000313" key="3">
    <source>
        <dbReference type="EMBL" id="KAF4625310.1"/>
    </source>
</evidence>
<evidence type="ECO:0000259" key="2">
    <source>
        <dbReference type="PROSITE" id="PS50048"/>
    </source>
</evidence>
<feature type="domain" description="Zn(2)-C6 fungal-type" evidence="2">
    <location>
        <begin position="17"/>
        <end position="48"/>
    </location>
</feature>
<evidence type="ECO:0000256" key="1">
    <source>
        <dbReference type="ARBA" id="ARBA00023242"/>
    </source>
</evidence>
<protein>
    <recommendedName>
        <fullName evidence="2">Zn(2)-C6 fungal-type domain-containing protein</fullName>
    </recommendedName>
</protein>
<dbReference type="CDD" id="cd00067">
    <property type="entry name" value="GAL4"/>
    <property type="match status" value="1"/>
</dbReference>
<dbReference type="AlphaFoldDB" id="A0A8H4R8C1"/>
<reference evidence="3 4" key="1">
    <citation type="submission" date="2020-03" db="EMBL/GenBank/DDBJ databases">
        <title>Draft Genome Sequence of Cudoniella acicularis.</title>
        <authorList>
            <person name="Buettner E."/>
            <person name="Kellner H."/>
        </authorList>
    </citation>
    <scope>NUCLEOTIDE SEQUENCE [LARGE SCALE GENOMIC DNA]</scope>
    <source>
        <strain evidence="3 4">DSM 108380</strain>
    </source>
</reference>